<evidence type="ECO:0000256" key="1">
    <source>
        <dbReference type="SAM" id="Phobius"/>
    </source>
</evidence>
<organism evidence="2">
    <name type="scientific">candidate division CPR3 bacterium</name>
    <dbReference type="NCBI Taxonomy" id="2268181"/>
    <lineage>
        <taxon>Bacteria</taxon>
        <taxon>Bacteria division CPR3</taxon>
    </lineage>
</organism>
<comment type="caution">
    <text evidence="2">The sequence shown here is derived from an EMBL/GenBank/DDBJ whole genome shotgun (WGS) entry which is preliminary data.</text>
</comment>
<accession>A0A7C5YWA8</accession>
<reference evidence="2" key="1">
    <citation type="journal article" date="2020" name="mSystems">
        <title>Genome- and Community-Level Interaction Insights into Carbon Utilization and Element Cycling Functions of Hydrothermarchaeota in Hydrothermal Sediment.</title>
        <authorList>
            <person name="Zhou Z."/>
            <person name="Liu Y."/>
            <person name="Xu W."/>
            <person name="Pan J."/>
            <person name="Luo Z.H."/>
            <person name="Li M."/>
        </authorList>
    </citation>
    <scope>NUCLEOTIDE SEQUENCE [LARGE SCALE GENOMIC DNA]</scope>
    <source>
        <strain evidence="2">SpSt-1042</strain>
    </source>
</reference>
<feature type="transmembrane region" description="Helical" evidence="1">
    <location>
        <begin position="311"/>
        <end position="332"/>
    </location>
</feature>
<keyword evidence="1" id="KW-1133">Transmembrane helix</keyword>
<evidence type="ECO:0000313" key="2">
    <source>
        <dbReference type="EMBL" id="HHR92296.1"/>
    </source>
</evidence>
<feature type="transmembrane region" description="Helical" evidence="1">
    <location>
        <begin position="352"/>
        <end position="372"/>
    </location>
</feature>
<feature type="transmembrane region" description="Helical" evidence="1">
    <location>
        <begin position="6"/>
        <end position="27"/>
    </location>
</feature>
<dbReference type="AlphaFoldDB" id="A0A7C5YWA8"/>
<dbReference type="Pfam" id="PF18895">
    <property type="entry name" value="T4SS_pilin"/>
    <property type="match status" value="1"/>
</dbReference>
<keyword evidence="1" id="KW-0472">Membrane</keyword>
<dbReference type="InterPro" id="IPR043993">
    <property type="entry name" value="T4SS_pilin"/>
</dbReference>
<dbReference type="EMBL" id="DRVY01000063">
    <property type="protein sequence ID" value="HHR92296.1"/>
    <property type="molecule type" value="Genomic_DNA"/>
</dbReference>
<protein>
    <submittedName>
        <fullName evidence="2">Uncharacterized protein</fullName>
    </submittedName>
</protein>
<gene>
    <name evidence="2" type="ORF">ENL96_02175</name>
</gene>
<sequence>MRVNTAAYKIIKIISLFLIFFLMLSFFTAKKNVVLGDFDPDAGAVKEGPLGLGKFSIWKPTIQTDSGQLVDCKYVCRVNARGSPPSREYVDSVVEHERLDLSNNFKERCNRIDYMSLENISLLYNCPEGSCPLFIGEWSFTEEHGLFSGYEKIQITCPLVGCFPIGTRVYSHIYGAGSPRYITWPPLLTSFYEYRTNLISNLCDPAINPLAHSTECKEPDGMAANVCKGQKDKDGQPLWNNEPERSCSYYVCDRAGFWRQPTEPSVLKNCTLNPIFRYYILSKGREATLETSGVPTAIGCFPSTIEGIVTVLLRIFMGISGLVALLIIIISILTIMTNPDSPEKVKESYSRITYAVIGLIMMILSVFILRFIGINILNLPKFGATILSRL</sequence>
<keyword evidence="1" id="KW-0812">Transmembrane</keyword>
<name>A0A7C5YWA8_UNCC3</name>
<proteinExistence type="predicted"/>